<feature type="modified residue" description="4-aspartylphosphate" evidence="3">
    <location>
        <position position="54"/>
    </location>
</feature>
<dbReference type="PANTHER" id="PTHR43214:SF43">
    <property type="entry name" value="TWO-COMPONENT RESPONSE REGULATOR"/>
    <property type="match status" value="1"/>
</dbReference>
<dbReference type="Pfam" id="PF00196">
    <property type="entry name" value="GerE"/>
    <property type="match status" value="1"/>
</dbReference>
<gene>
    <name evidence="6" type="ORF">QNI22_06395</name>
</gene>
<dbReference type="InterPro" id="IPR016032">
    <property type="entry name" value="Sig_transdc_resp-reg_C-effctor"/>
</dbReference>
<dbReference type="SMART" id="SM00421">
    <property type="entry name" value="HTH_LUXR"/>
    <property type="match status" value="1"/>
</dbReference>
<evidence type="ECO:0000256" key="1">
    <source>
        <dbReference type="ARBA" id="ARBA00022553"/>
    </source>
</evidence>
<dbReference type="SMART" id="SM00448">
    <property type="entry name" value="REC"/>
    <property type="match status" value="1"/>
</dbReference>
<keyword evidence="1 3" id="KW-0597">Phosphoprotein</keyword>
<comment type="caution">
    <text evidence="6">The sequence shown here is derived from an EMBL/GenBank/DDBJ whole genome shotgun (WGS) entry which is preliminary data.</text>
</comment>
<dbReference type="Pfam" id="PF00072">
    <property type="entry name" value="Response_reg"/>
    <property type="match status" value="1"/>
</dbReference>
<dbReference type="InterPro" id="IPR058245">
    <property type="entry name" value="NreC/VraR/RcsB-like_REC"/>
</dbReference>
<evidence type="ECO:0000259" key="4">
    <source>
        <dbReference type="PROSITE" id="PS50043"/>
    </source>
</evidence>
<dbReference type="PROSITE" id="PS50043">
    <property type="entry name" value="HTH_LUXR_2"/>
    <property type="match status" value="1"/>
</dbReference>
<dbReference type="SUPFAM" id="SSF46894">
    <property type="entry name" value="C-terminal effector domain of the bipartite response regulators"/>
    <property type="match status" value="1"/>
</dbReference>
<dbReference type="Gene3D" id="3.40.50.2300">
    <property type="match status" value="1"/>
</dbReference>
<dbReference type="SUPFAM" id="SSF52172">
    <property type="entry name" value="CheY-like"/>
    <property type="match status" value="1"/>
</dbReference>
<dbReference type="GO" id="GO:0006355">
    <property type="term" value="P:regulation of DNA-templated transcription"/>
    <property type="evidence" value="ECO:0007669"/>
    <property type="project" value="InterPro"/>
</dbReference>
<keyword evidence="7" id="KW-1185">Reference proteome</keyword>
<organism evidence="6 7">
    <name type="scientific">Xanthocytophaga agilis</name>
    <dbReference type="NCBI Taxonomy" id="3048010"/>
    <lineage>
        <taxon>Bacteria</taxon>
        <taxon>Pseudomonadati</taxon>
        <taxon>Bacteroidota</taxon>
        <taxon>Cytophagia</taxon>
        <taxon>Cytophagales</taxon>
        <taxon>Rhodocytophagaceae</taxon>
        <taxon>Xanthocytophaga</taxon>
    </lineage>
</organism>
<dbReference type="InterPro" id="IPR000792">
    <property type="entry name" value="Tscrpt_reg_LuxR_C"/>
</dbReference>
<dbReference type="CDD" id="cd17535">
    <property type="entry name" value="REC_NarL-like"/>
    <property type="match status" value="1"/>
</dbReference>
<dbReference type="AlphaFoldDB" id="A0AAE3UCN2"/>
<dbReference type="GO" id="GO:0003677">
    <property type="term" value="F:DNA binding"/>
    <property type="evidence" value="ECO:0007669"/>
    <property type="project" value="UniProtKB-KW"/>
</dbReference>
<dbReference type="PANTHER" id="PTHR43214">
    <property type="entry name" value="TWO-COMPONENT RESPONSE REGULATOR"/>
    <property type="match status" value="1"/>
</dbReference>
<dbReference type="InterPro" id="IPR011006">
    <property type="entry name" value="CheY-like_superfamily"/>
</dbReference>
<proteinExistence type="predicted"/>
<dbReference type="EMBL" id="JASJOU010000001">
    <property type="protein sequence ID" value="MDJ1500265.1"/>
    <property type="molecule type" value="Genomic_DNA"/>
</dbReference>
<feature type="domain" description="Response regulatory" evidence="5">
    <location>
        <begin position="3"/>
        <end position="119"/>
    </location>
</feature>
<dbReference type="PRINTS" id="PR00038">
    <property type="entry name" value="HTHLUXR"/>
</dbReference>
<dbReference type="GO" id="GO:0000160">
    <property type="term" value="P:phosphorelay signal transduction system"/>
    <property type="evidence" value="ECO:0007669"/>
    <property type="project" value="InterPro"/>
</dbReference>
<evidence type="ECO:0000256" key="2">
    <source>
        <dbReference type="ARBA" id="ARBA00023125"/>
    </source>
</evidence>
<dbReference type="RefSeq" id="WP_314509781.1">
    <property type="nucleotide sequence ID" value="NZ_JASJOU010000001.1"/>
</dbReference>
<feature type="domain" description="HTH luxR-type" evidence="4">
    <location>
        <begin position="146"/>
        <end position="211"/>
    </location>
</feature>
<dbReference type="InterPro" id="IPR001789">
    <property type="entry name" value="Sig_transdc_resp-reg_receiver"/>
</dbReference>
<evidence type="ECO:0000256" key="3">
    <source>
        <dbReference type="PROSITE-ProRule" id="PRU00169"/>
    </source>
</evidence>
<evidence type="ECO:0000313" key="6">
    <source>
        <dbReference type="EMBL" id="MDJ1500265.1"/>
    </source>
</evidence>
<accession>A0AAE3UCN2</accession>
<sequence>MIRFAILDDHPLVVEGIRSLFQEDAYFQLVWGVTSVEQCMQLLQTTAIDVLLLDIHLEQYNGITLCKQLKEQLPNLHIIILTSYCETSFVKTALYNGASGYLLKNAGYKEISQALESVCTGNSYLSELVQQKMLQGLLTRKSATTTIAYVPHLTRREKEVLQLIVDEYTTSEIADKLFVSLKTIETHRMNLLQKLGAKNTAGLVKAALSLELLG</sequence>
<keyword evidence="2" id="KW-0238">DNA-binding</keyword>
<evidence type="ECO:0000313" key="7">
    <source>
        <dbReference type="Proteomes" id="UP001232063"/>
    </source>
</evidence>
<name>A0AAE3UCN2_9BACT</name>
<protein>
    <submittedName>
        <fullName evidence="6">Response regulator transcription factor</fullName>
    </submittedName>
</protein>
<dbReference type="CDD" id="cd06170">
    <property type="entry name" value="LuxR_C_like"/>
    <property type="match status" value="1"/>
</dbReference>
<dbReference type="InterPro" id="IPR039420">
    <property type="entry name" value="WalR-like"/>
</dbReference>
<dbReference type="PROSITE" id="PS50110">
    <property type="entry name" value="RESPONSE_REGULATORY"/>
    <property type="match status" value="1"/>
</dbReference>
<dbReference type="Proteomes" id="UP001232063">
    <property type="component" value="Unassembled WGS sequence"/>
</dbReference>
<evidence type="ECO:0000259" key="5">
    <source>
        <dbReference type="PROSITE" id="PS50110"/>
    </source>
</evidence>
<reference evidence="6" key="1">
    <citation type="submission" date="2023-05" db="EMBL/GenBank/DDBJ databases">
        <authorList>
            <person name="Zhang X."/>
        </authorList>
    </citation>
    <scope>NUCLEOTIDE SEQUENCE</scope>
    <source>
        <strain evidence="6">BD1B2-1</strain>
    </source>
</reference>